<comment type="subcellular location">
    <subcellularLocation>
        <location evidence="7">Cytoplasm</location>
    </subcellularLocation>
</comment>
<keyword evidence="7" id="KW-0698">rRNA processing</keyword>
<dbReference type="EMBL" id="BAAFSF010000001">
    <property type="protein sequence ID" value="GAB1251376.1"/>
    <property type="molecule type" value="Genomic_DNA"/>
</dbReference>
<comment type="cofactor">
    <cofactor evidence="7">
        <name>Zn(2+)</name>
        <dbReference type="ChEBI" id="CHEBI:29105"/>
    </cofactor>
    <text evidence="7">Binds 1 zinc ion.</text>
</comment>
<dbReference type="SUPFAM" id="SSF55486">
    <property type="entry name" value="Metalloproteases ('zincins'), catalytic domain"/>
    <property type="match status" value="1"/>
</dbReference>
<dbReference type="Pfam" id="PF02130">
    <property type="entry name" value="YbeY"/>
    <property type="match status" value="1"/>
</dbReference>
<dbReference type="Gene3D" id="3.40.390.30">
    <property type="entry name" value="Metalloproteases ('zincins'), catalytic domain"/>
    <property type="match status" value="1"/>
</dbReference>
<keyword evidence="4 7" id="KW-0255">Endonuclease</keyword>
<feature type="binding site" evidence="7">
    <location>
        <position position="110"/>
    </location>
    <ligand>
        <name>Zn(2+)</name>
        <dbReference type="ChEBI" id="CHEBI:29105"/>
        <note>catalytic</note>
    </ligand>
</feature>
<reference evidence="8 9" key="1">
    <citation type="journal article" date="2025" name="Int. J. Syst. Evol. Microbiol.">
        <title>Desulfovibrio falkowii sp. nov., Porphyromonas miyakawae sp. nov., Mediterraneibacter flintii sp. nov. and Owariibacterium komagatae gen. nov., sp. nov., isolated from human faeces.</title>
        <authorList>
            <person name="Hamaguchi T."/>
            <person name="Ohara M."/>
            <person name="Hisatomi A."/>
            <person name="Sekiguchi K."/>
            <person name="Takeda J.I."/>
            <person name="Ueyama J."/>
            <person name="Ito M."/>
            <person name="Nishiwaki H."/>
            <person name="Ogi T."/>
            <person name="Hirayama M."/>
            <person name="Ohkuma M."/>
            <person name="Sakamoto M."/>
            <person name="Ohno K."/>
        </authorList>
    </citation>
    <scope>NUCLEOTIDE SEQUENCE [LARGE SCALE GENOMIC DNA]</scope>
    <source>
        <strain evidence="8 9">13CB11C</strain>
    </source>
</reference>
<feature type="binding site" evidence="7">
    <location>
        <position position="120"/>
    </location>
    <ligand>
        <name>Zn(2+)</name>
        <dbReference type="ChEBI" id="CHEBI:29105"/>
        <note>catalytic</note>
    </ligand>
</feature>
<dbReference type="InterPro" id="IPR002036">
    <property type="entry name" value="YbeY"/>
</dbReference>
<gene>
    <name evidence="7 8" type="primary">ybeY</name>
    <name evidence="8" type="ORF">Tsumi_04800</name>
</gene>
<keyword evidence="6 7" id="KW-0862">Zinc</keyword>
<feature type="binding site" evidence="7">
    <location>
        <position position="114"/>
    </location>
    <ligand>
        <name>Zn(2+)</name>
        <dbReference type="ChEBI" id="CHEBI:29105"/>
        <note>catalytic</note>
    </ligand>
</feature>
<organism evidence="8 9">
    <name type="scientific">Porphyromonas miyakawae</name>
    <dbReference type="NCBI Taxonomy" id="3137470"/>
    <lineage>
        <taxon>Bacteria</taxon>
        <taxon>Pseudomonadati</taxon>
        <taxon>Bacteroidota</taxon>
        <taxon>Bacteroidia</taxon>
        <taxon>Bacteroidales</taxon>
        <taxon>Porphyromonadaceae</taxon>
        <taxon>Porphyromonas</taxon>
    </lineage>
</organism>
<dbReference type="PANTHER" id="PTHR46986">
    <property type="entry name" value="ENDORIBONUCLEASE YBEY, CHLOROPLASTIC"/>
    <property type="match status" value="1"/>
</dbReference>
<keyword evidence="7" id="KW-0690">Ribosome biogenesis</keyword>
<keyword evidence="9" id="KW-1185">Reference proteome</keyword>
<accession>A0ABQ0E0Z3</accession>
<keyword evidence="7" id="KW-0963">Cytoplasm</keyword>
<evidence type="ECO:0000256" key="5">
    <source>
        <dbReference type="ARBA" id="ARBA00022801"/>
    </source>
</evidence>
<evidence type="ECO:0000256" key="2">
    <source>
        <dbReference type="ARBA" id="ARBA00022722"/>
    </source>
</evidence>
<name>A0ABQ0E0Z3_9PORP</name>
<dbReference type="HAMAP" id="MF_00009">
    <property type="entry name" value="Endoribonucl_YbeY"/>
    <property type="match status" value="1"/>
</dbReference>
<dbReference type="RefSeq" id="WP_411915187.1">
    <property type="nucleotide sequence ID" value="NZ_BAAFSF010000001.1"/>
</dbReference>
<comment type="similarity">
    <text evidence="1 7">Belongs to the endoribonuclease YbeY family.</text>
</comment>
<comment type="function">
    <text evidence="7">Single strand-specific metallo-endoribonuclease involved in late-stage 70S ribosome quality control and in maturation of the 3' terminus of the 16S rRNA.</text>
</comment>
<evidence type="ECO:0000256" key="3">
    <source>
        <dbReference type="ARBA" id="ARBA00022723"/>
    </source>
</evidence>
<dbReference type="InterPro" id="IPR023091">
    <property type="entry name" value="MetalPrtase_cat_dom_sf_prd"/>
</dbReference>
<evidence type="ECO:0000256" key="4">
    <source>
        <dbReference type="ARBA" id="ARBA00022759"/>
    </source>
</evidence>
<evidence type="ECO:0000256" key="1">
    <source>
        <dbReference type="ARBA" id="ARBA00010875"/>
    </source>
</evidence>
<evidence type="ECO:0000256" key="6">
    <source>
        <dbReference type="ARBA" id="ARBA00022833"/>
    </source>
</evidence>
<evidence type="ECO:0000313" key="8">
    <source>
        <dbReference type="EMBL" id="GAB1251376.1"/>
    </source>
</evidence>
<comment type="caution">
    <text evidence="8">The sequence shown here is derived from an EMBL/GenBank/DDBJ whole genome shotgun (WGS) entry which is preliminary data.</text>
</comment>
<evidence type="ECO:0000313" key="9">
    <source>
        <dbReference type="Proteomes" id="UP001628220"/>
    </source>
</evidence>
<protein>
    <recommendedName>
        <fullName evidence="7">Endoribonuclease YbeY</fullName>
        <ecNumber evidence="7">3.1.-.-</ecNumber>
    </recommendedName>
</protein>
<dbReference type="PANTHER" id="PTHR46986:SF1">
    <property type="entry name" value="ENDORIBONUCLEASE YBEY, CHLOROPLASTIC"/>
    <property type="match status" value="1"/>
</dbReference>
<keyword evidence="5 7" id="KW-0378">Hydrolase</keyword>
<evidence type="ECO:0000256" key="7">
    <source>
        <dbReference type="HAMAP-Rule" id="MF_00009"/>
    </source>
</evidence>
<keyword evidence="2 7" id="KW-0540">Nuclease</keyword>
<proteinExistence type="inferred from homology"/>
<sequence length="144" mass="16924">MISYSVENTGMPRIKKRLVERWIEAVLQERGYELGEVNYRFVDDTTMLKENQRYLGHDFYTDILTFENRPFGVSEKVIYGDIIISTDRVKENARNLKVSYQEELHRVLIHGMLHLCGLNDITPEEEKAMHLAEDKALQLLHTIQ</sequence>
<dbReference type="Proteomes" id="UP001628220">
    <property type="component" value="Unassembled WGS sequence"/>
</dbReference>
<dbReference type="NCBIfam" id="TIGR00043">
    <property type="entry name" value="rRNA maturation RNase YbeY"/>
    <property type="match status" value="1"/>
</dbReference>
<dbReference type="EC" id="3.1.-.-" evidence="7"/>
<keyword evidence="3 7" id="KW-0479">Metal-binding</keyword>